<organism evidence="2">
    <name type="scientific">freshwater metagenome</name>
    <dbReference type="NCBI Taxonomy" id="449393"/>
    <lineage>
        <taxon>unclassified sequences</taxon>
        <taxon>metagenomes</taxon>
        <taxon>ecological metagenomes</taxon>
    </lineage>
</organism>
<accession>A0A6J6U168</accession>
<dbReference type="AlphaFoldDB" id="A0A6J6U168"/>
<evidence type="ECO:0000313" key="2">
    <source>
        <dbReference type="EMBL" id="CAB4753035.1"/>
    </source>
</evidence>
<dbReference type="EMBL" id="CAEZYZ010000148">
    <property type="protein sequence ID" value="CAB4753035.1"/>
    <property type="molecule type" value="Genomic_DNA"/>
</dbReference>
<name>A0A6J6U168_9ZZZZ</name>
<proteinExistence type="predicted"/>
<reference evidence="2" key="1">
    <citation type="submission" date="2020-05" db="EMBL/GenBank/DDBJ databases">
        <authorList>
            <person name="Chiriac C."/>
            <person name="Salcher M."/>
            <person name="Ghai R."/>
            <person name="Kavagutti S V."/>
        </authorList>
    </citation>
    <scope>NUCLEOTIDE SEQUENCE</scope>
</reference>
<protein>
    <submittedName>
        <fullName evidence="2">Unannotated protein</fullName>
    </submittedName>
</protein>
<gene>
    <name evidence="2" type="ORF">UFOPK2810_00937</name>
</gene>
<feature type="region of interest" description="Disordered" evidence="1">
    <location>
        <begin position="1"/>
        <end position="33"/>
    </location>
</feature>
<feature type="compositionally biased region" description="Low complexity" evidence="1">
    <location>
        <begin position="1"/>
        <end position="18"/>
    </location>
</feature>
<evidence type="ECO:0000256" key="1">
    <source>
        <dbReference type="SAM" id="MobiDB-lite"/>
    </source>
</evidence>
<sequence length="55" mass="5665">MTASGPAVAATRSAATIAMPHDPPTSRPSSRASRLVIAKESLSDTAMISSHTVWS</sequence>